<reference evidence="7" key="1">
    <citation type="journal article" date="2020" name="mSystems">
        <title>Genome- and Community-Level Interaction Insights into Carbon Utilization and Element Cycling Functions of Hydrothermarchaeota in Hydrothermal Sediment.</title>
        <authorList>
            <person name="Zhou Z."/>
            <person name="Liu Y."/>
            <person name="Xu W."/>
            <person name="Pan J."/>
            <person name="Luo Z.H."/>
            <person name="Li M."/>
        </authorList>
    </citation>
    <scope>NUCLEOTIDE SEQUENCE [LARGE SCALE GENOMIC DNA]</scope>
    <source>
        <strain evidence="7">SpSt-70</strain>
    </source>
</reference>
<name>A0A7V3ZGZ8_DICTH</name>
<keyword evidence="4 7" id="KW-0418">Kinase</keyword>
<dbReference type="GO" id="GO:0016020">
    <property type="term" value="C:membrane"/>
    <property type="evidence" value="ECO:0007669"/>
    <property type="project" value="UniProtKB-SubCell"/>
</dbReference>
<dbReference type="InterPro" id="IPR010559">
    <property type="entry name" value="Sig_transdc_His_kin_internal"/>
</dbReference>
<organism evidence="7">
    <name type="scientific">Dictyoglomus thermophilum</name>
    <dbReference type="NCBI Taxonomy" id="14"/>
    <lineage>
        <taxon>Bacteria</taxon>
        <taxon>Pseudomonadati</taxon>
        <taxon>Dictyoglomota</taxon>
        <taxon>Dictyoglomia</taxon>
        <taxon>Dictyoglomales</taxon>
        <taxon>Dictyoglomaceae</taxon>
        <taxon>Dictyoglomus</taxon>
    </lineage>
</organism>
<comment type="caution">
    <text evidence="7">The sequence shown here is derived from an EMBL/GenBank/DDBJ whole genome shotgun (WGS) entry which is preliminary data.</text>
</comment>
<dbReference type="Pfam" id="PF02518">
    <property type="entry name" value="HATPase_c"/>
    <property type="match status" value="1"/>
</dbReference>
<dbReference type="PANTHER" id="PTHR34220">
    <property type="entry name" value="SENSOR HISTIDINE KINASE YPDA"/>
    <property type="match status" value="1"/>
</dbReference>
<gene>
    <name evidence="7" type="ORF">ENU78_00010</name>
</gene>
<dbReference type="SUPFAM" id="SSF158472">
    <property type="entry name" value="HAMP domain-like"/>
    <property type="match status" value="1"/>
</dbReference>
<feature type="domain" description="HAMP" evidence="6">
    <location>
        <begin position="311"/>
        <end position="363"/>
    </location>
</feature>
<dbReference type="AlphaFoldDB" id="A0A7V3ZGZ8"/>
<dbReference type="SUPFAM" id="SSF55874">
    <property type="entry name" value="ATPase domain of HSP90 chaperone/DNA topoisomerase II/histidine kinase"/>
    <property type="match status" value="1"/>
</dbReference>
<proteinExistence type="predicted"/>
<dbReference type="Pfam" id="PF00672">
    <property type="entry name" value="HAMP"/>
    <property type="match status" value="1"/>
</dbReference>
<dbReference type="InterPro" id="IPR050640">
    <property type="entry name" value="Bact_2-comp_sensor_kinase"/>
</dbReference>
<keyword evidence="2" id="KW-0597">Phosphoprotein</keyword>
<feature type="transmembrane region" description="Helical" evidence="5">
    <location>
        <begin position="13"/>
        <end position="36"/>
    </location>
</feature>
<keyword evidence="5" id="KW-1133">Transmembrane helix</keyword>
<dbReference type="InterPro" id="IPR003660">
    <property type="entry name" value="HAMP_dom"/>
</dbReference>
<keyword evidence="3" id="KW-0808">Transferase</keyword>
<dbReference type="CDD" id="cd06225">
    <property type="entry name" value="HAMP"/>
    <property type="match status" value="1"/>
</dbReference>
<protein>
    <submittedName>
        <fullName evidence="7">Sensor histidine kinase</fullName>
    </submittedName>
</protein>
<dbReference type="Gene3D" id="6.10.340.10">
    <property type="match status" value="1"/>
</dbReference>
<evidence type="ECO:0000313" key="7">
    <source>
        <dbReference type="EMBL" id="HGK22831.1"/>
    </source>
</evidence>
<dbReference type="SMART" id="SM00387">
    <property type="entry name" value="HATPase_c"/>
    <property type="match status" value="1"/>
</dbReference>
<dbReference type="SMART" id="SM00304">
    <property type="entry name" value="HAMP"/>
    <property type="match status" value="1"/>
</dbReference>
<evidence type="ECO:0000259" key="6">
    <source>
        <dbReference type="PROSITE" id="PS50885"/>
    </source>
</evidence>
<evidence type="ECO:0000256" key="4">
    <source>
        <dbReference type="ARBA" id="ARBA00022777"/>
    </source>
</evidence>
<dbReference type="InterPro" id="IPR003594">
    <property type="entry name" value="HATPase_dom"/>
</dbReference>
<dbReference type="InterPro" id="IPR036890">
    <property type="entry name" value="HATPase_C_sf"/>
</dbReference>
<comment type="subcellular location">
    <subcellularLocation>
        <location evidence="1">Membrane</location>
    </subcellularLocation>
</comment>
<evidence type="ECO:0000256" key="2">
    <source>
        <dbReference type="ARBA" id="ARBA00022553"/>
    </source>
</evidence>
<dbReference type="Gene3D" id="3.30.565.10">
    <property type="entry name" value="Histidine kinase-like ATPase, C-terminal domain"/>
    <property type="match status" value="1"/>
</dbReference>
<evidence type="ECO:0000256" key="3">
    <source>
        <dbReference type="ARBA" id="ARBA00022679"/>
    </source>
</evidence>
<dbReference type="PROSITE" id="PS50885">
    <property type="entry name" value="HAMP"/>
    <property type="match status" value="1"/>
</dbReference>
<keyword evidence="5" id="KW-0812">Transmembrane</keyword>
<feature type="transmembrane region" description="Helical" evidence="5">
    <location>
        <begin position="290"/>
        <end position="309"/>
    </location>
</feature>
<dbReference type="EMBL" id="DTDV01000001">
    <property type="protein sequence ID" value="HGK22831.1"/>
    <property type="molecule type" value="Genomic_DNA"/>
</dbReference>
<sequence>MFKFQDLKIREKLILSFLVVSFIPILVLGAVTIIHFRNFALNSSAKEIYNELNFAKFKIIEMTNEAVSIANKLMIDQRLKEILLYRYKSPLEAYLKYSQYKDIENYKTLYANSIYRIRIYSENPTILENGVFYRATKKIKEKDWYKLAVNLNGFIIWDLVRQDEDIYSDYYFSLIRLLRDVYNERFGVLVINLNKLEMKSILNHTSYDTLLVNSDGLVIFSNKEDFIGNTFDIDLQRILSDKGYTYDLNNKKYLVFGVYLPLTGYNKDFYLVSMVPMEIIMREPKRMQRFALTMVFIAFAGSMFFTGIFSRSVSRRIGILNKAVDEISHGNWDLDIPLQGRDEIGRLSENVKMMAKNIKRLNELVMKQKDMKFKVLTNQLNPHFLFNTLETIHMMAVCNEQKEIADMVLKLGKILRKTIESKGTPIRLESEIELVKSYLEIQKYRLGRLNYDIEILTDISEIYVLPFLIQPIVENSIIHGLENKKDGGFIKIKIFKEDKRLIISVEDNGIGMSKEKIESLLSDSFNGESSKIGIRNTLERIKLFYGEEYGIKIESSEDNGTRVDIILPYPPRREMGDVL</sequence>
<dbReference type="GO" id="GO:0000155">
    <property type="term" value="F:phosphorelay sensor kinase activity"/>
    <property type="evidence" value="ECO:0007669"/>
    <property type="project" value="InterPro"/>
</dbReference>
<evidence type="ECO:0000256" key="5">
    <source>
        <dbReference type="SAM" id="Phobius"/>
    </source>
</evidence>
<accession>A0A7V3ZGZ8</accession>
<evidence type="ECO:0000256" key="1">
    <source>
        <dbReference type="ARBA" id="ARBA00004370"/>
    </source>
</evidence>
<keyword evidence="5" id="KW-0472">Membrane</keyword>
<dbReference type="Pfam" id="PF06580">
    <property type="entry name" value="His_kinase"/>
    <property type="match status" value="1"/>
</dbReference>
<dbReference type="PANTHER" id="PTHR34220:SF7">
    <property type="entry name" value="SENSOR HISTIDINE KINASE YPDA"/>
    <property type="match status" value="1"/>
</dbReference>